<proteinExistence type="predicted"/>
<dbReference type="PANTHER" id="PTHR32552:SF81">
    <property type="entry name" value="TONB-DEPENDENT OUTER MEMBRANE RECEPTOR"/>
    <property type="match status" value="1"/>
</dbReference>
<dbReference type="GO" id="GO:0009279">
    <property type="term" value="C:cell outer membrane"/>
    <property type="evidence" value="ECO:0007669"/>
    <property type="project" value="UniProtKB-SubCell"/>
</dbReference>
<keyword evidence="10" id="KW-0998">Cell outer membrane</keyword>
<reference evidence="12 13" key="1">
    <citation type="journal article" date="2018" name="Nat. Biotechnol.">
        <title>A standardized bacterial taxonomy based on genome phylogeny substantially revises the tree of life.</title>
        <authorList>
            <person name="Parks D.H."/>
            <person name="Chuvochina M."/>
            <person name="Waite D.W."/>
            <person name="Rinke C."/>
            <person name="Skarshewski A."/>
            <person name="Chaumeil P.A."/>
            <person name="Hugenholtz P."/>
        </authorList>
    </citation>
    <scope>NUCLEOTIDE SEQUENCE [LARGE SCALE GENOMIC DNA]</scope>
    <source>
        <strain evidence="12">UBA8733</strain>
    </source>
</reference>
<keyword evidence="6" id="KW-0408">Iron</keyword>
<evidence type="ECO:0000256" key="10">
    <source>
        <dbReference type="ARBA" id="ARBA00023237"/>
    </source>
</evidence>
<dbReference type="Pfam" id="PF00593">
    <property type="entry name" value="TonB_dep_Rec_b-barrel"/>
    <property type="match status" value="1"/>
</dbReference>
<organism evidence="12 13">
    <name type="scientific">Hyphomonas adhaerens</name>
    <dbReference type="NCBI Taxonomy" id="81029"/>
    <lineage>
        <taxon>Bacteria</taxon>
        <taxon>Pseudomonadati</taxon>
        <taxon>Pseudomonadota</taxon>
        <taxon>Alphaproteobacteria</taxon>
        <taxon>Hyphomonadales</taxon>
        <taxon>Hyphomonadaceae</taxon>
        <taxon>Hyphomonas</taxon>
    </lineage>
</organism>
<dbReference type="InterPro" id="IPR036942">
    <property type="entry name" value="Beta-barrel_TonB_sf"/>
</dbReference>
<evidence type="ECO:0000256" key="5">
    <source>
        <dbReference type="ARBA" id="ARBA00022692"/>
    </source>
</evidence>
<dbReference type="Proteomes" id="UP000259610">
    <property type="component" value="Unassembled WGS sequence"/>
</dbReference>
<accession>A0A3B9GXX1</accession>
<gene>
    <name evidence="12" type="ORF">DCG58_06735</name>
</gene>
<dbReference type="PROSITE" id="PS01156">
    <property type="entry name" value="TONB_DEPENDENT_REC_2"/>
    <property type="match status" value="1"/>
</dbReference>
<keyword evidence="2" id="KW-0813">Transport</keyword>
<dbReference type="Gene3D" id="2.40.170.20">
    <property type="entry name" value="TonB-dependent receptor, beta-barrel domain"/>
    <property type="match status" value="1"/>
</dbReference>
<dbReference type="GO" id="GO:0006826">
    <property type="term" value="P:iron ion transport"/>
    <property type="evidence" value="ECO:0007669"/>
    <property type="project" value="UniProtKB-KW"/>
</dbReference>
<evidence type="ECO:0000256" key="3">
    <source>
        <dbReference type="ARBA" id="ARBA00022452"/>
    </source>
</evidence>
<dbReference type="EMBL" id="DMAN01000146">
    <property type="protein sequence ID" value="HAE26834.1"/>
    <property type="molecule type" value="Genomic_DNA"/>
</dbReference>
<keyword evidence="5" id="KW-0812">Transmembrane</keyword>
<evidence type="ECO:0000256" key="9">
    <source>
        <dbReference type="ARBA" id="ARBA00023136"/>
    </source>
</evidence>
<dbReference type="InterPro" id="IPR000531">
    <property type="entry name" value="Beta-barrel_TonB"/>
</dbReference>
<keyword evidence="8" id="KW-0798">TonB box</keyword>
<dbReference type="AlphaFoldDB" id="A0A3B9GXX1"/>
<dbReference type="PANTHER" id="PTHR32552">
    <property type="entry name" value="FERRICHROME IRON RECEPTOR-RELATED"/>
    <property type="match status" value="1"/>
</dbReference>
<evidence type="ECO:0000256" key="7">
    <source>
        <dbReference type="ARBA" id="ARBA00023065"/>
    </source>
</evidence>
<sequence>MTLRVVADYTESEGDCCYATGLLVAGPLQPAIEALTLQGTGAIPSSNPARREQSLNGNGQQSIRDYGIAMNIKMRMGGGDLTSITGYRHFDVAQTDMDPDFSGADIFRYNETFRSRFVSQELSYAADVPGTSANILAGAYWSNEKLDMTRQLPWAGQAQAFWDVLLGGLGLPSGSVDASPGLISDEDMGGAARSFALFGHGNISLTDKWSVSTGLRYSVDERSGRFAYRYFRPDATEPFRFLGVQPGPHYDEDTRDRAMTGTLSLQYQPSASTMLYFSYNRGYKAGGVNIDANGAGAVSDNPDETPGALPLSPLYQPETVDAFEWGVKATYLGGRLSTSAAIFYNDISGLQIAQFVGVRTTIINASGAHSLGVETQNRLQLNDWLSLTADVTWLPQAKYTDDGQIDPVLAGARFRFAPRFSANMSARFERPVFETLSLTGYLQYRYRSKEFIDTASTYRQDAVSVVDASLGIELPSAQLKIEAWVENAFDTTYANQALATPLQAGSISGFMAPPRSFGVGLNVDF</sequence>
<evidence type="ECO:0000256" key="6">
    <source>
        <dbReference type="ARBA" id="ARBA00023004"/>
    </source>
</evidence>
<name>A0A3B9GXX1_9PROT</name>
<dbReference type="SUPFAM" id="SSF56935">
    <property type="entry name" value="Porins"/>
    <property type="match status" value="1"/>
</dbReference>
<evidence type="ECO:0000313" key="12">
    <source>
        <dbReference type="EMBL" id="HAE26834.1"/>
    </source>
</evidence>
<evidence type="ECO:0000256" key="2">
    <source>
        <dbReference type="ARBA" id="ARBA00022448"/>
    </source>
</evidence>
<keyword evidence="7" id="KW-0406">Ion transport</keyword>
<keyword evidence="4" id="KW-0410">Iron transport</keyword>
<evidence type="ECO:0000256" key="8">
    <source>
        <dbReference type="ARBA" id="ARBA00023077"/>
    </source>
</evidence>
<evidence type="ECO:0000256" key="4">
    <source>
        <dbReference type="ARBA" id="ARBA00022496"/>
    </source>
</evidence>
<comment type="caution">
    <text evidence="12">The sequence shown here is derived from an EMBL/GenBank/DDBJ whole genome shotgun (WGS) entry which is preliminary data.</text>
</comment>
<evidence type="ECO:0000259" key="11">
    <source>
        <dbReference type="Pfam" id="PF00593"/>
    </source>
</evidence>
<dbReference type="InterPro" id="IPR010917">
    <property type="entry name" value="TonB_rcpt_CS"/>
</dbReference>
<feature type="domain" description="TonB-dependent receptor-like beta-barrel" evidence="11">
    <location>
        <begin position="69"/>
        <end position="487"/>
    </location>
</feature>
<comment type="subcellular location">
    <subcellularLocation>
        <location evidence="1">Cell outer membrane</location>
        <topology evidence="1">Multi-pass membrane protein</topology>
    </subcellularLocation>
</comment>
<dbReference type="InterPro" id="IPR039426">
    <property type="entry name" value="TonB-dep_rcpt-like"/>
</dbReference>
<keyword evidence="3" id="KW-1134">Transmembrane beta strand</keyword>
<evidence type="ECO:0000313" key="13">
    <source>
        <dbReference type="Proteomes" id="UP000259610"/>
    </source>
</evidence>
<protein>
    <recommendedName>
        <fullName evidence="11">TonB-dependent receptor-like beta-barrel domain-containing protein</fullName>
    </recommendedName>
</protein>
<keyword evidence="9" id="KW-0472">Membrane</keyword>
<evidence type="ECO:0000256" key="1">
    <source>
        <dbReference type="ARBA" id="ARBA00004571"/>
    </source>
</evidence>